<protein>
    <recommendedName>
        <fullName evidence="3">Excalibur calcium-binding domain-containing protein</fullName>
    </recommendedName>
</protein>
<evidence type="ECO:0000313" key="4">
    <source>
        <dbReference type="EMBL" id="OSY42941.1"/>
    </source>
</evidence>
<dbReference type="STRING" id="2074.BG845_01183"/>
<dbReference type="EMBL" id="MIGB01000004">
    <property type="protein sequence ID" value="OSY42941.1"/>
    <property type="molecule type" value="Genomic_DNA"/>
</dbReference>
<name>A0A1Y2N6Y5_PSEAH</name>
<feature type="region of interest" description="Disordered" evidence="1">
    <location>
        <begin position="86"/>
        <end position="144"/>
    </location>
</feature>
<dbReference type="Proteomes" id="UP000194360">
    <property type="component" value="Unassembled WGS sequence"/>
</dbReference>
<proteinExistence type="predicted"/>
<dbReference type="SMART" id="SM00894">
    <property type="entry name" value="Excalibur"/>
    <property type="match status" value="1"/>
</dbReference>
<gene>
    <name evidence="4" type="ORF">BG845_01183</name>
</gene>
<feature type="domain" description="Excalibur calcium-binding" evidence="3">
    <location>
        <begin position="145"/>
        <end position="181"/>
    </location>
</feature>
<dbReference type="RefSeq" id="WP_085911475.1">
    <property type="nucleotide sequence ID" value="NZ_AP018920.1"/>
</dbReference>
<evidence type="ECO:0000256" key="1">
    <source>
        <dbReference type="SAM" id="MobiDB-lite"/>
    </source>
</evidence>
<dbReference type="InterPro" id="IPR008613">
    <property type="entry name" value="Excalibur_Ca-bd_domain"/>
</dbReference>
<accession>A0A1Y2N6Y5</accession>
<feature type="signal peptide" evidence="2">
    <location>
        <begin position="1"/>
        <end position="29"/>
    </location>
</feature>
<dbReference type="Pfam" id="PF05901">
    <property type="entry name" value="Excalibur"/>
    <property type="match status" value="1"/>
</dbReference>
<sequence length="217" mass="22040">MTITLRRRTATLVAAPVAAALLFAPAAWAQDTDVELCADLAAADVTIVDDLTVELQTRVALAVPTPPGISAGTSIGVVLDVLGCAADPEPEPTVDPTPTSDPEPDPVEPDPTAIPEPTSPVDPEPTTGASLSPQPSTPNDDAPFQWANCDAARAAGAAPVYVTDRGFHDGLDANSNGIGCEDVDGGKLYNPVLNGETAGDYSQTSIVPSGAAETGQM</sequence>
<feature type="compositionally biased region" description="Pro residues" evidence="1">
    <location>
        <begin position="112"/>
        <end position="123"/>
    </location>
</feature>
<feature type="compositionally biased region" description="Polar residues" evidence="1">
    <location>
        <begin position="127"/>
        <end position="139"/>
    </location>
</feature>
<comment type="caution">
    <text evidence="4">The sequence shown here is derived from an EMBL/GenBank/DDBJ whole genome shotgun (WGS) entry which is preliminary data.</text>
</comment>
<feature type="chain" id="PRO_5012237649" description="Excalibur calcium-binding domain-containing protein" evidence="2">
    <location>
        <begin position="30"/>
        <end position="217"/>
    </location>
</feature>
<evidence type="ECO:0000313" key="5">
    <source>
        <dbReference type="Proteomes" id="UP000194360"/>
    </source>
</evidence>
<organism evidence="4 5">
    <name type="scientific">Pseudonocardia autotrophica</name>
    <name type="common">Amycolata autotrophica</name>
    <name type="synonym">Nocardia autotrophica</name>
    <dbReference type="NCBI Taxonomy" id="2074"/>
    <lineage>
        <taxon>Bacteria</taxon>
        <taxon>Bacillati</taxon>
        <taxon>Actinomycetota</taxon>
        <taxon>Actinomycetes</taxon>
        <taxon>Pseudonocardiales</taxon>
        <taxon>Pseudonocardiaceae</taxon>
        <taxon>Pseudonocardia</taxon>
    </lineage>
</organism>
<dbReference type="AlphaFoldDB" id="A0A1Y2N6Y5"/>
<feature type="compositionally biased region" description="Pro residues" evidence="1">
    <location>
        <begin position="91"/>
        <end position="101"/>
    </location>
</feature>
<evidence type="ECO:0000256" key="2">
    <source>
        <dbReference type="SAM" id="SignalP"/>
    </source>
</evidence>
<reference evidence="4 5" key="1">
    <citation type="submission" date="2016-09" db="EMBL/GenBank/DDBJ databases">
        <title>Pseudonocardia autotrophica DSM535, a candidate organism with high potential of specific P450 cytochromes.</title>
        <authorList>
            <person name="Grumaz C."/>
            <person name="Vainshtein Y."/>
            <person name="Kirstahler P."/>
            <person name="Sohn K."/>
        </authorList>
    </citation>
    <scope>NUCLEOTIDE SEQUENCE [LARGE SCALE GENOMIC DNA]</scope>
    <source>
        <strain evidence="4 5">DSM 535</strain>
    </source>
</reference>
<evidence type="ECO:0000259" key="3">
    <source>
        <dbReference type="SMART" id="SM00894"/>
    </source>
</evidence>
<keyword evidence="2" id="KW-0732">Signal</keyword>
<keyword evidence="5" id="KW-1185">Reference proteome</keyword>